<accession>A3ZV84</accession>
<proteinExistence type="predicted"/>
<name>A3ZV84_9BACT</name>
<dbReference type="AlphaFoldDB" id="A3ZV84"/>
<dbReference type="OrthoDB" id="253869at2"/>
<dbReference type="Proteomes" id="UP000004358">
    <property type="component" value="Unassembled WGS sequence"/>
</dbReference>
<evidence type="ECO:0008006" key="3">
    <source>
        <dbReference type="Google" id="ProtNLM"/>
    </source>
</evidence>
<evidence type="ECO:0000313" key="2">
    <source>
        <dbReference type="Proteomes" id="UP000004358"/>
    </source>
</evidence>
<dbReference type="RefSeq" id="WP_002654015.1">
    <property type="nucleotide sequence ID" value="NZ_CH672377.1"/>
</dbReference>
<gene>
    <name evidence="1" type="ORF">DSM3645_02103</name>
</gene>
<protein>
    <recommendedName>
        <fullName evidence="3">Polymerase nucleotidyl transferase domain-containing protein</fullName>
    </recommendedName>
</protein>
<dbReference type="HOGENOM" id="CLU_072733_0_0_0"/>
<organism evidence="1 2">
    <name type="scientific">Blastopirellula marina DSM 3645</name>
    <dbReference type="NCBI Taxonomy" id="314230"/>
    <lineage>
        <taxon>Bacteria</taxon>
        <taxon>Pseudomonadati</taxon>
        <taxon>Planctomycetota</taxon>
        <taxon>Planctomycetia</taxon>
        <taxon>Pirellulales</taxon>
        <taxon>Pirellulaceae</taxon>
        <taxon>Blastopirellula</taxon>
    </lineage>
</organism>
<comment type="caution">
    <text evidence="1">The sequence shown here is derived from an EMBL/GenBank/DDBJ whole genome shotgun (WGS) entry which is preliminary data.</text>
</comment>
<dbReference type="STRING" id="314230.DSM3645_02103"/>
<dbReference type="eggNOG" id="COG1665">
    <property type="taxonomic scope" value="Bacteria"/>
</dbReference>
<reference evidence="1 2" key="1">
    <citation type="submission" date="2006-02" db="EMBL/GenBank/DDBJ databases">
        <authorList>
            <person name="Amann R."/>
            <person name="Ferriera S."/>
            <person name="Johnson J."/>
            <person name="Kravitz S."/>
            <person name="Halpern A."/>
            <person name="Remington K."/>
            <person name="Beeson K."/>
            <person name="Tran B."/>
            <person name="Rogers Y.-H."/>
            <person name="Friedman R."/>
            <person name="Venter J.C."/>
        </authorList>
    </citation>
    <scope>NUCLEOTIDE SEQUENCE [LARGE SCALE GENOMIC DNA]</scope>
    <source>
        <strain evidence="1 2">DSM 3645</strain>
    </source>
</reference>
<dbReference type="EMBL" id="AANZ01000014">
    <property type="protein sequence ID" value="EAQ79230.1"/>
    <property type="molecule type" value="Genomic_DNA"/>
</dbReference>
<sequence>MQLRDKDYLRTNDGLIFNVLGYDHAVHAATCGLKYVDSVKWLDTYDQALRFLGKRYPHYVDELIRVPFDRVAEVYRSEDRLPQLRQAKPVGLLQKSLDFANLLASTLRWPLEACGLTDSLLWGCGGEDSDIDLVIYGEARCRTWLDQAERVFASPEIKPIAPQFIQRPPHLDDEQFATYCRRKRNQGYYRGTRFSVRGVRAWNEFPQPLPLVAGTATERELTIADNRQSMFFPVIYETAENVSIVSFPIGYEATFAPGDRVRVQGAQVDAQTILVGSRYGSAEMIRLISSA</sequence>
<evidence type="ECO:0000313" key="1">
    <source>
        <dbReference type="EMBL" id="EAQ79230.1"/>
    </source>
</evidence>